<dbReference type="AlphaFoldDB" id="A0A0E9SVC0"/>
<dbReference type="EMBL" id="GBXM01063977">
    <property type="protein sequence ID" value="JAH44600.1"/>
    <property type="molecule type" value="Transcribed_RNA"/>
</dbReference>
<organism evidence="1">
    <name type="scientific">Anguilla anguilla</name>
    <name type="common">European freshwater eel</name>
    <name type="synonym">Muraena anguilla</name>
    <dbReference type="NCBI Taxonomy" id="7936"/>
    <lineage>
        <taxon>Eukaryota</taxon>
        <taxon>Metazoa</taxon>
        <taxon>Chordata</taxon>
        <taxon>Craniata</taxon>
        <taxon>Vertebrata</taxon>
        <taxon>Euteleostomi</taxon>
        <taxon>Actinopterygii</taxon>
        <taxon>Neopterygii</taxon>
        <taxon>Teleostei</taxon>
        <taxon>Anguilliformes</taxon>
        <taxon>Anguillidae</taxon>
        <taxon>Anguilla</taxon>
    </lineage>
</organism>
<evidence type="ECO:0000313" key="1">
    <source>
        <dbReference type="EMBL" id="JAH44600.1"/>
    </source>
</evidence>
<reference evidence="1" key="2">
    <citation type="journal article" date="2015" name="Fish Shellfish Immunol.">
        <title>Early steps in the European eel (Anguilla anguilla)-Vibrio vulnificus interaction in the gills: Role of the RtxA13 toxin.</title>
        <authorList>
            <person name="Callol A."/>
            <person name="Pajuelo D."/>
            <person name="Ebbesson L."/>
            <person name="Teles M."/>
            <person name="MacKenzie S."/>
            <person name="Amaro C."/>
        </authorList>
    </citation>
    <scope>NUCLEOTIDE SEQUENCE</scope>
</reference>
<proteinExistence type="predicted"/>
<reference evidence="1" key="1">
    <citation type="submission" date="2014-11" db="EMBL/GenBank/DDBJ databases">
        <authorList>
            <person name="Amaro Gonzalez C."/>
        </authorList>
    </citation>
    <scope>NUCLEOTIDE SEQUENCE</scope>
</reference>
<sequence length="29" mass="3156">MSHPVSVLPASIFFRKLLRLACLQGSLNG</sequence>
<protein>
    <submittedName>
        <fullName evidence="1">Uncharacterized protein</fullName>
    </submittedName>
</protein>
<accession>A0A0E9SVC0</accession>
<name>A0A0E9SVC0_ANGAN</name>